<keyword evidence="1" id="KW-0175">Coiled coil</keyword>
<keyword evidence="3" id="KW-1185">Reference proteome</keyword>
<dbReference type="Proteomes" id="UP000182347">
    <property type="component" value="Unassembled WGS sequence"/>
</dbReference>
<gene>
    <name evidence="2" type="ORF">SAMN05216244_2526</name>
</gene>
<dbReference type="AlphaFoldDB" id="A0A1G9TCA8"/>
<proteinExistence type="predicted"/>
<evidence type="ECO:0000256" key="1">
    <source>
        <dbReference type="SAM" id="Coils"/>
    </source>
</evidence>
<dbReference type="EMBL" id="FNHF01000003">
    <property type="protein sequence ID" value="SDM45296.1"/>
    <property type="molecule type" value="Genomic_DNA"/>
</dbReference>
<evidence type="ECO:0008006" key="4">
    <source>
        <dbReference type="Google" id="ProtNLM"/>
    </source>
</evidence>
<evidence type="ECO:0000313" key="3">
    <source>
        <dbReference type="Proteomes" id="UP000182347"/>
    </source>
</evidence>
<accession>A0A1G9TCA8</accession>
<name>A0A1G9TCA8_9BACI</name>
<organism evidence="2 3">
    <name type="scientific">Sediminibacillus halophilus</name>
    <dbReference type="NCBI Taxonomy" id="482461"/>
    <lineage>
        <taxon>Bacteria</taxon>
        <taxon>Bacillati</taxon>
        <taxon>Bacillota</taxon>
        <taxon>Bacilli</taxon>
        <taxon>Bacillales</taxon>
        <taxon>Bacillaceae</taxon>
        <taxon>Sediminibacillus</taxon>
    </lineage>
</organism>
<evidence type="ECO:0000313" key="2">
    <source>
        <dbReference type="EMBL" id="SDM45296.1"/>
    </source>
</evidence>
<dbReference type="STRING" id="482461.SAMN05216244_2526"/>
<feature type="coiled-coil region" evidence="1">
    <location>
        <begin position="36"/>
        <end position="63"/>
    </location>
</feature>
<protein>
    <recommendedName>
        <fullName evidence="4">MerR, DNA binding</fullName>
    </recommendedName>
</protein>
<sequence length="68" mass="8070">MKELGLSLNEIQWIVDRKQMNGCGFDQLIRGITDSLLALYERLEEEERAIRDKKRMAKDLLEALEYRN</sequence>
<reference evidence="3" key="1">
    <citation type="submission" date="2016-10" db="EMBL/GenBank/DDBJ databases">
        <authorList>
            <person name="Varghese N."/>
            <person name="Submissions S."/>
        </authorList>
    </citation>
    <scope>NUCLEOTIDE SEQUENCE [LARGE SCALE GENOMIC DNA]</scope>
    <source>
        <strain evidence="3">CGMCC 1.6199</strain>
    </source>
</reference>